<dbReference type="AlphaFoldDB" id="A0A4Q0YMA9"/>
<feature type="transmembrane region" description="Helical" evidence="2">
    <location>
        <begin position="12"/>
        <end position="30"/>
    </location>
</feature>
<accession>A0A4Q0YMA9</accession>
<evidence type="ECO:0000313" key="4">
    <source>
        <dbReference type="Proteomes" id="UP000290287"/>
    </source>
</evidence>
<keyword evidence="2" id="KW-0812">Transmembrane</keyword>
<name>A0A4Q0YMA9_9GAMM</name>
<keyword evidence="2" id="KW-0472">Membrane</keyword>
<organism evidence="3 4">
    <name type="scientific">Veronia nyctiphanis</name>
    <dbReference type="NCBI Taxonomy" id="1278244"/>
    <lineage>
        <taxon>Bacteria</taxon>
        <taxon>Pseudomonadati</taxon>
        <taxon>Pseudomonadota</taxon>
        <taxon>Gammaproteobacteria</taxon>
        <taxon>Vibrionales</taxon>
        <taxon>Vibrionaceae</taxon>
        <taxon>Veronia</taxon>
    </lineage>
</organism>
<feature type="compositionally biased region" description="Acidic residues" evidence="1">
    <location>
        <begin position="75"/>
        <end position="84"/>
    </location>
</feature>
<protein>
    <submittedName>
        <fullName evidence="3">Uncharacterized protein</fullName>
    </submittedName>
</protein>
<dbReference type="EMBL" id="PEIB01000030">
    <property type="protein sequence ID" value="RXJ71866.1"/>
    <property type="molecule type" value="Genomic_DNA"/>
</dbReference>
<proteinExistence type="predicted"/>
<keyword evidence="2" id="KW-1133">Transmembrane helix</keyword>
<dbReference type="Proteomes" id="UP000290287">
    <property type="component" value="Unassembled WGS sequence"/>
</dbReference>
<feature type="region of interest" description="Disordered" evidence="1">
    <location>
        <begin position="69"/>
        <end position="91"/>
    </location>
</feature>
<sequence>MDLLDHIILRHIGLLLVLIPIAFYIVRGMYRLVVWGKRMPKGAFVFLTVFPVLSLFPIPPQEISKLERIRQEQVKEEDESGDPEDNTREDA</sequence>
<keyword evidence="4" id="KW-1185">Reference proteome</keyword>
<feature type="transmembrane region" description="Helical" evidence="2">
    <location>
        <begin position="42"/>
        <end position="60"/>
    </location>
</feature>
<comment type="caution">
    <text evidence="3">The sequence shown here is derived from an EMBL/GenBank/DDBJ whole genome shotgun (WGS) entry which is preliminary data.</text>
</comment>
<reference evidence="3 4" key="1">
    <citation type="submission" date="2017-10" db="EMBL/GenBank/DDBJ databases">
        <title>Nyctiphanis sp. nov., isolated from the stomach of the euphausiid Nyctiphanes simplex (Hansen, 1911) in the Gulf of California.</title>
        <authorList>
            <person name="Gomez-Gil B."/>
            <person name="Aguilar-Mendez M."/>
            <person name="Lopez-Cortes A."/>
            <person name="Gomez-Gutierrez J."/>
            <person name="Roque A."/>
            <person name="Lang E."/>
            <person name="Gonzalez-Castillo A."/>
        </authorList>
    </citation>
    <scope>NUCLEOTIDE SEQUENCE [LARGE SCALE GENOMIC DNA]</scope>
    <source>
        <strain evidence="3 4">CAIM 600</strain>
    </source>
</reference>
<dbReference type="RefSeq" id="WP_129123574.1">
    <property type="nucleotide sequence ID" value="NZ_PEIB01000030.1"/>
</dbReference>
<evidence type="ECO:0000256" key="1">
    <source>
        <dbReference type="SAM" id="MobiDB-lite"/>
    </source>
</evidence>
<evidence type="ECO:0000313" key="3">
    <source>
        <dbReference type="EMBL" id="RXJ71866.1"/>
    </source>
</evidence>
<gene>
    <name evidence="3" type="ORF">CS022_19050</name>
</gene>
<dbReference type="OrthoDB" id="6272280at2"/>
<evidence type="ECO:0000256" key="2">
    <source>
        <dbReference type="SAM" id="Phobius"/>
    </source>
</evidence>